<reference evidence="2" key="1">
    <citation type="submission" date="2020-07" db="EMBL/GenBank/DDBJ databases">
        <authorList>
            <person name="Ferguson B K."/>
        </authorList>
    </citation>
    <scope>NUCLEOTIDE SEQUENCE</scope>
    <source>
        <strain evidence="2">L06</strain>
    </source>
</reference>
<keyword evidence="1" id="KW-0812">Transmembrane</keyword>
<protein>
    <submittedName>
        <fullName evidence="2">Uncharacterized protein</fullName>
    </submittedName>
</protein>
<name>A0A6V7LLX1_9HYME</name>
<accession>A0A6V7LLX1</accession>
<dbReference type="AlphaFoldDB" id="A0A6V7LLX1"/>
<organism evidence="2">
    <name type="scientific">Bracon brevicornis</name>
    <dbReference type="NCBI Taxonomy" id="1563983"/>
    <lineage>
        <taxon>Eukaryota</taxon>
        <taxon>Metazoa</taxon>
        <taxon>Ecdysozoa</taxon>
        <taxon>Arthropoda</taxon>
        <taxon>Hexapoda</taxon>
        <taxon>Insecta</taxon>
        <taxon>Pterygota</taxon>
        <taxon>Neoptera</taxon>
        <taxon>Endopterygota</taxon>
        <taxon>Hymenoptera</taxon>
        <taxon>Apocrita</taxon>
        <taxon>Ichneumonoidea</taxon>
        <taxon>Braconidae</taxon>
        <taxon>Braconinae</taxon>
        <taxon>Bracon</taxon>
    </lineage>
</organism>
<proteinExistence type="predicted"/>
<feature type="transmembrane region" description="Helical" evidence="1">
    <location>
        <begin position="51"/>
        <end position="73"/>
    </location>
</feature>
<sequence length="100" mass="11231">MARRTDEDIETAQLSLNSYLQRDIIILQLMGMFSMGSVLKGKKPKMSFLELLPCAAGLGTITFGLIGDMYNAYDIAREDWVESMQVFSAIFCSAFTLYKV</sequence>
<gene>
    <name evidence="2" type="ORF">BBRV_LOCUS110109</name>
</gene>
<evidence type="ECO:0000313" key="2">
    <source>
        <dbReference type="EMBL" id="CAD1577243.1"/>
    </source>
</evidence>
<keyword evidence="1" id="KW-1133">Transmembrane helix</keyword>
<keyword evidence="1" id="KW-0472">Membrane</keyword>
<evidence type="ECO:0000256" key="1">
    <source>
        <dbReference type="SAM" id="Phobius"/>
    </source>
</evidence>
<dbReference type="EMBL" id="CADCXW020000344">
    <property type="protein sequence ID" value="CAD1577243.1"/>
    <property type="molecule type" value="Genomic_DNA"/>
</dbReference>